<comment type="caution">
    <text evidence="1">The sequence shown here is derived from an EMBL/GenBank/DDBJ whole genome shotgun (WGS) entry which is preliminary data.</text>
</comment>
<name>A0ABQ6EM35_9VIBR</name>
<evidence type="ECO:0000313" key="2">
    <source>
        <dbReference type="Proteomes" id="UP001157156"/>
    </source>
</evidence>
<sequence length="69" mass="8038">MRKTLIATIQDSEPHREQLNLSRFLSLSVTEEQIYLIDKSMSMLRAPYNQQGSHLELSQSFEVINSDLR</sequence>
<dbReference type="Proteomes" id="UP001157156">
    <property type="component" value="Unassembled WGS sequence"/>
</dbReference>
<organism evidence="1 2">
    <name type="scientific">Vibrio algivorus</name>
    <dbReference type="NCBI Taxonomy" id="1667024"/>
    <lineage>
        <taxon>Bacteria</taxon>
        <taxon>Pseudomonadati</taxon>
        <taxon>Pseudomonadota</taxon>
        <taxon>Gammaproteobacteria</taxon>
        <taxon>Vibrionales</taxon>
        <taxon>Vibrionaceae</taxon>
        <taxon>Vibrio</taxon>
    </lineage>
</organism>
<protein>
    <submittedName>
        <fullName evidence="1">Uncharacterized protein</fullName>
    </submittedName>
</protein>
<proteinExistence type="predicted"/>
<gene>
    <name evidence="1" type="ORF">GCM10007931_11730</name>
</gene>
<keyword evidence="2" id="KW-1185">Reference proteome</keyword>
<evidence type="ECO:0000313" key="1">
    <source>
        <dbReference type="EMBL" id="GLT14198.1"/>
    </source>
</evidence>
<accession>A0ABQ6EM35</accession>
<dbReference type="EMBL" id="BSPV01000004">
    <property type="protein sequence ID" value="GLT14198.1"/>
    <property type="molecule type" value="Genomic_DNA"/>
</dbReference>
<reference evidence="2" key="1">
    <citation type="journal article" date="2019" name="Int. J. Syst. Evol. Microbiol.">
        <title>The Global Catalogue of Microorganisms (GCM) 10K type strain sequencing project: providing services to taxonomists for standard genome sequencing and annotation.</title>
        <authorList>
            <consortium name="The Broad Institute Genomics Platform"/>
            <consortium name="The Broad Institute Genome Sequencing Center for Infectious Disease"/>
            <person name="Wu L."/>
            <person name="Ma J."/>
        </authorList>
    </citation>
    <scope>NUCLEOTIDE SEQUENCE [LARGE SCALE GENOMIC DNA]</scope>
    <source>
        <strain evidence="2">NBRC 111146</strain>
    </source>
</reference>